<sequence length="48" mass="4857">MTLERVGPPGVGVSHLLPTLKLLPGDMLIAIGGSAALARLHDLLAAPC</sequence>
<keyword evidence="2" id="KW-1185">Reference proteome</keyword>
<evidence type="ECO:0000313" key="1">
    <source>
        <dbReference type="EMBL" id="SDS68400.1"/>
    </source>
</evidence>
<name>A0A1H1U7E7_9ACTN</name>
<accession>A0A1H1U7E7</accession>
<gene>
    <name evidence="1" type="ORF">SAMN04489716_1356</name>
</gene>
<dbReference type="Proteomes" id="UP000198688">
    <property type="component" value="Chromosome I"/>
</dbReference>
<evidence type="ECO:0008006" key="3">
    <source>
        <dbReference type="Google" id="ProtNLM"/>
    </source>
</evidence>
<proteinExistence type="predicted"/>
<dbReference type="RefSeq" id="WP_157751343.1">
    <property type="nucleotide sequence ID" value="NZ_BOMJ01000021.1"/>
</dbReference>
<reference evidence="1 2" key="1">
    <citation type="submission" date="2016-10" db="EMBL/GenBank/DDBJ databases">
        <authorList>
            <person name="de Groot N.N."/>
        </authorList>
    </citation>
    <scope>NUCLEOTIDE SEQUENCE [LARGE SCALE GENOMIC DNA]</scope>
    <source>
        <strain evidence="1 2">DSM 43941</strain>
    </source>
</reference>
<evidence type="ECO:0000313" key="2">
    <source>
        <dbReference type="Proteomes" id="UP000198688"/>
    </source>
</evidence>
<organism evidence="1 2">
    <name type="scientific">Actinoplanes derwentensis</name>
    <dbReference type="NCBI Taxonomy" id="113562"/>
    <lineage>
        <taxon>Bacteria</taxon>
        <taxon>Bacillati</taxon>
        <taxon>Actinomycetota</taxon>
        <taxon>Actinomycetes</taxon>
        <taxon>Micromonosporales</taxon>
        <taxon>Micromonosporaceae</taxon>
        <taxon>Actinoplanes</taxon>
    </lineage>
</organism>
<protein>
    <recommendedName>
        <fullName evidence="3">RCK C-terminal domain-containing protein</fullName>
    </recommendedName>
</protein>
<dbReference type="AlphaFoldDB" id="A0A1H1U7E7"/>
<dbReference type="STRING" id="113562.SAMN04489716_1356"/>
<dbReference type="EMBL" id="LT629758">
    <property type="protein sequence ID" value="SDS68400.1"/>
    <property type="molecule type" value="Genomic_DNA"/>
</dbReference>